<keyword evidence="2 3" id="KW-0408">Iron</keyword>
<evidence type="ECO:0000259" key="4">
    <source>
        <dbReference type="PROSITE" id="PS51471"/>
    </source>
</evidence>
<sequence length="312" mass="35053">MSSETPFSLPVINFSEQELKLGSPEWDSAKVRVREALAEYGCFEASFDRVLVVQKALFGALEEVFDLPLQTKELYVSDKPARGYVPVESGLHENIIVDAANIAENIETGLTTTYWPQGNTNFSKTLVSFTKLASTLEKTVRRMILEIFGVEKYADELIESTNYILKAMKYEGSQGRLPFCGAHADQSMVTLLYQNEVNGLEIQNKDGEWINVNPSPNSFIVLVGESLSVLLNGGLSSTYHRVIMKESTTRYCVGLFATPKGGYQVKVPKELVDDKHGLLFKPFDYDEFWKTFCTQMAQGNHRFSLKNYCSTV</sequence>
<dbReference type="PROSITE" id="PS51471">
    <property type="entry name" value="FE2OG_OXY"/>
    <property type="match status" value="1"/>
</dbReference>
<dbReference type="Pfam" id="PF14226">
    <property type="entry name" value="DIOX_N"/>
    <property type="match status" value="1"/>
</dbReference>
<keyword evidence="1 3" id="KW-0479">Metal-binding</keyword>
<feature type="domain" description="Fe2OG dioxygenase" evidence="4">
    <location>
        <begin position="160"/>
        <end position="259"/>
    </location>
</feature>
<dbReference type="Pfam" id="PF03171">
    <property type="entry name" value="2OG-FeII_Oxy"/>
    <property type="match status" value="1"/>
</dbReference>
<reference evidence="5" key="1">
    <citation type="submission" date="2019-09" db="EMBL/GenBank/DDBJ databases">
        <title>Draft genome information of white flower Hibiscus syriacus.</title>
        <authorList>
            <person name="Kim Y.-M."/>
        </authorList>
    </citation>
    <scope>NUCLEOTIDE SEQUENCE [LARGE SCALE GENOMIC DNA]</scope>
    <source>
        <strain evidence="5">YM2019G1</strain>
    </source>
</reference>
<dbReference type="InterPro" id="IPR005123">
    <property type="entry name" value="Oxoglu/Fe-dep_dioxygenase_dom"/>
</dbReference>
<evidence type="ECO:0000313" key="6">
    <source>
        <dbReference type="Proteomes" id="UP000436088"/>
    </source>
</evidence>
<proteinExistence type="inferred from homology"/>
<dbReference type="InterPro" id="IPR050231">
    <property type="entry name" value="Iron_ascorbate_oxido_reductase"/>
</dbReference>
<dbReference type="Gene3D" id="2.60.120.330">
    <property type="entry name" value="B-lactam Antibiotic, Isopenicillin N Synthase, Chain"/>
    <property type="match status" value="1"/>
</dbReference>
<name>A0A6A2WPZ4_HIBSY</name>
<dbReference type="PANTHER" id="PTHR47990">
    <property type="entry name" value="2-OXOGLUTARATE (2OG) AND FE(II)-DEPENDENT OXYGENASE SUPERFAMILY PROTEIN-RELATED"/>
    <property type="match status" value="1"/>
</dbReference>
<gene>
    <name evidence="5" type="ORF">F3Y22_tig00113124pilonHSYRG00053</name>
</gene>
<dbReference type="InterPro" id="IPR044861">
    <property type="entry name" value="IPNS-like_FE2OG_OXY"/>
</dbReference>
<evidence type="ECO:0000313" key="5">
    <source>
        <dbReference type="EMBL" id="KAE8662783.1"/>
    </source>
</evidence>
<dbReference type="GO" id="GO:0016491">
    <property type="term" value="F:oxidoreductase activity"/>
    <property type="evidence" value="ECO:0007669"/>
    <property type="project" value="UniProtKB-KW"/>
</dbReference>
<accession>A0A6A2WPZ4</accession>
<dbReference type="AlphaFoldDB" id="A0A6A2WPZ4"/>
<dbReference type="InterPro" id="IPR026992">
    <property type="entry name" value="DIOX_N"/>
</dbReference>
<keyword evidence="3" id="KW-0560">Oxidoreductase</keyword>
<dbReference type="GO" id="GO:0046872">
    <property type="term" value="F:metal ion binding"/>
    <property type="evidence" value="ECO:0007669"/>
    <property type="project" value="UniProtKB-KW"/>
</dbReference>
<dbReference type="InterPro" id="IPR027443">
    <property type="entry name" value="IPNS-like_sf"/>
</dbReference>
<dbReference type="SUPFAM" id="SSF51197">
    <property type="entry name" value="Clavaminate synthase-like"/>
    <property type="match status" value="1"/>
</dbReference>
<protein>
    <submittedName>
        <fullName evidence="5">Gibberellin 20 oxidase 1</fullName>
    </submittedName>
</protein>
<evidence type="ECO:0000256" key="1">
    <source>
        <dbReference type="ARBA" id="ARBA00022723"/>
    </source>
</evidence>
<evidence type="ECO:0000256" key="2">
    <source>
        <dbReference type="ARBA" id="ARBA00023004"/>
    </source>
</evidence>
<dbReference type="EMBL" id="VEPZ02001693">
    <property type="protein sequence ID" value="KAE8662783.1"/>
    <property type="molecule type" value="Genomic_DNA"/>
</dbReference>
<keyword evidence="6" id="KW-1185">Reference proteome</keyword>
<organism evidence="5 6">
    <name type="scientific">Hibiscus syriacus</name>
    <name type="common">Rose of Sharon</name>
    <dbReference type="NCBI Taxonomy" id="106335"/>
    <lineage>
        <taxon>Eukaryota</taxon>
        <taxon>Viridiplantae</taxon>
        <taxon>Streptophyta</taxon>
        <taxon>Embryophyta</taxon>
        <taxon>Tracheophyta</taxon>
        <taxon>Spermatophyta</taxon>
        <taxon>Magnoliopsida</taxon>
        <taxon>eudicotyledons</taxon>
        <taxon>Gunneridae</taxon>
        <taxon>Pentapetalae</taxon>
        <taxon>rosids</taxon>
        <taxon>malvids</taxon>
        <taxon>Malvales</taxon>
        <taxon>Malvaceae</taxon>
        <taxon>Malvoideae</taxon>
        <taxon>Hibiscus</taxon>
    </lineage>
</organism>
<dbReference type="Proteomes" id="UP000436088">
    <property type="component" value="Unassembled WGS sequence"/>
</dbReference>
<evidence type="ECO:0000256" key="3">
    <source>
        <dbReference type="RuleBase" id="RU003682"/>
    </source>
</evidence>
<comment type="similarity">
    <text evidence="3">Belongs to the iron/ascorbate-dependent oxidoreductase family.</text>
</comment>
<comment type="caution">
    <text evidence="5">The sequence shown here is derived from an EMBL/GenBank/DDBJ whole genome shotgun (WGS) entry which is preliminary data.</text>
</comment>